<evidence type="ECO:0000256" key="1">
    <source>
        <dbReference type="SAM" id="MobiDB-lite"/>
    </source>
</evidence>
<name>A0A845DQ98_9BACI</name>
<dbReference type="Proteomes" id="UP000460949">
    <property type="component" value="Unassembled WGS sequence"/>
</dbReference>
<evidence type="ECO:0000313" key="2">
    <source>
        <dbReference type="EMBL" id="MYL18552.1"/>
    </source>
</evidence>
<dbReference type="RefSeq" id="WP_160835010.1">
    <property type="nucleotide sequence ID" value="NZ_WMET01000001.1"/>
</dbReference>
<protein>
    <submittedName>
        <fullName evidence="2">Uncharacterized protein</fullName>
    </submittedName>
</protein>
<dbReference type="EMBL" id="WMET01000001">
    <property type="protein sequence ID" value="MYL18552.1"/>
    <property type="molecule type" value="Genomic_DNA"/>
</dbReference>
<accession>A0A845DQ98</accession>
<organism evidence="2 3">
    <name type="scientific">Halobacillus litoralis</name>
    <dbReference type="NCBI Taxonomy" id="45668"/>
    <lineage>
        <taxon>Bacteria</taxon>
        <taxon>Bacillati</taxon>
        <taxon>Bacillota</taxon>
        <taxon>Bacilli</taxon>
        <taxon>Bacillales</taxon>
        <taxon>Bacillaceae</taxon>
        <taxon>Halobacillus</taxon>
    </lineage>
</organism>
<sequence>MKDAPFHYDGSVPVTEESGQPEDLIIPKDISRHLSGNPYLLPENE</sequence>
<reference evidence="2 3" key="1">
    <citation type="submission" date="2019-11" db="EMBL/GenBank/DDBJ databases">
        <title>Genome sequences of 17 halophilic strains isolated from different environments.</title>
        <authorList>
            <person name="Furrow R.E."/>
        </authorList>
    </citation>
    <scope>NUCLEOTIDE SEQUENCE [LARGE SCALE GENOMIC DNA]</scope>
    <source>
        <strain evidence="2 3">22511_23_Filter</strain>
    </source>
</reference>
<gene>
    <name evidence="2" type="ORF">GLW04_01550</name>
</gene>
<comment type="caution">
    <text evidence="2">The sequence shown here is derived from an EMBL/GenBank/DDBJ whole genome shotgun (WGS) entry which is preliminary data.</text>
</comment>
<dbReference type="AlphaFoldDB" id="A0A845DQ98"/>
<evidence type="ECO:0000313" key="3">
    <source>
        <dbReference type="Proteomes" id="UP000460949"/>
    </source>
</evidence>
<proteinExistence type="predicted"/>
<feature type="region of interest" description="Disordered" evidence="1">
    <location>
        <begin position="1"/>
        <end position="22"/>
    </location>
</feature>